<organism evidence="5">
    <name type="scientific">Melanopsichium pennsylvanicum 4</name>
    <dbReference type="NCBI Taxonomy" id="1398559"/>
    <lineage>
        <taxon>Eukaryota</taxon>
        <taxon>Fungi</taxon>
        <taxon>Dikarya</taxon>
        <taxon>Basidiomycota</taxon>
        <taxon>Ustilaginomycotina</taxon>
        <taxon>Ustilaginomycetes</taxon>
        <taxon>Ustilaginales</taxon>
        <taxon>Ustilaginaceae</taxon>
        <taxon>Melanopsichium</taxon>
    </lineage>
</organism>
<keyword evidence="5" id="KW-0670">Pyruvate</keyword>
<evidence type="ECO:0000256" key="2">
    <source>
        <dbReference type="RuleBase" id="RU003719"/>
    </source>
</evidence>
<dbReference type="InterPro" id="IPR006140">
    <property type="entry name" value="D-isomer_DH_NAD-bd"/>
</dbReference>
<dbReference type="GO" id="GO:0030267">
    <property type="term" value="F:glyoxylate reductase (NADPH) activity"/>
    <property type="evidence" value="ECO:0007669"/>
    <property type="project" value="TreeGrafter"/>
</dbReference>
<dbReference type="PANTHER" id="PTHR10996">
    <property type="entry name" value="2-HYDROXYACID DEHYDROGENASE-RELATED"/>
    <property type="match status" value="1"/>
</dbReference>
<sequence>MAIAHPPSSQGSDDATRAVPKIVSIFERLPSKLLDRFSAEGRIELVNAPPGLSFAELDEWLLTNLTGASAAIVCPMAGKFGMPHIAAAQAGGVFDRFKIVSTYSVGTETVDKLACKQAGIKVGYTPYVGDDCIAEYTIAMLLHFCRKMAFLTDTVMKNQFPQAMKDNVKDPTINCGFSPSGKTVCFFGFGRIAQKTAEKLLAFGVRKILYTTSKPHPFNAHSFPRLHALQQAFYPESTIENEPDLPTLTSQADILVILCPGNPSTNGVINSSIFQKMKSTSVLINVARGTVVVNDDLVTALKENRIAAALLDVVQGEPNIYTDHPLLAPELKDKVLILPHAASAVVETRSIMCDITARNILTTLGFDNDLLGDKVRLMQQQAWTHFVE</sequence>
<reference evidence="5" key="1">
    <citation type="journal article" date="2014" name="Genome Biol. Evol.">
        <title>Gene Loss Rather Than Gene Gain Is Associated with a Host Jump from Monocots to Dicots in the Smut Fungus Melanopsichium pennsylvanicum.</title>
        <authorList>
            <person name="Sharma R."/>
            <person name="Mishra B."/>
            <person name="Runge F."/>
            <person name="Thines M."/>
        </authorList>
    </citation>
    <scope>NUCLEOTIDE SEQUENCE</scope>
    <source>
        <strain evidence="5">4</strain>
    </source>
</reference>
<protein>
    <submittedName>
        <fullName evidence="5">Related to glyoxylate/hydroxypyruvate reductase</fullName>
    </submittedName>
</protein>
<dbReference type="Pfam" id="PF00389">
    <property type="entry name" value="2-Hacid_dh"/>
    <property type="match status" value="1"/>
</dbReference>
<dbReference type="PROSITE" id="PS00671">
    <property type="entry name" value="D_2_HYDROXYACID_DH_3"/>
    <property type="match status" value="1"/>
</dbReference>
<dbReference type="GO" id="GO:0051287">
    <property type="term" value="F:NAD binding"/>
    <property type="evidence" value="ECO:0007669"/>
    <property type="project" value="InterPro"/>
</dbReference>
<dbReference type="PANTHER" id="PTHR10996:SF277">
    <property type="entry name" value="GLYOXYLATE REDUCTASE_HYDROXYPYRUVATE REDUCTASE"/>
    <property type="match status" value="1"/>
</dbReference>
<dbReference type="GO" id="GO:0005829">
    <property type="term" value="C:cytosol"/>
    <property type="evidence" value="ECO:0007669"/>
    <property type="project" value="TreeGrafter"/>
</dbReference>
<dbReference type="Pfam" id="PF02826">
    <property type="entry name" value="2-Hacid_dh_C"/>
    <property type="match status" value="1"/>
</dbReference>
<dbReference type="InterPro" id="IPR036291">
    <property type="entry name" value="NAD(P)-bd_dom_sf"/>
</dbReference>
<evidence type="ECO:0000259" key="4">
    <source>
        <dbReference type="Pfam" id="PF02826"/>
    </source>
</evidence>
<dbReference type="SUPFAM" id="SSF51735">
    <property type="entry name" value="NAD(P)-binding Rossmann-fold domains"/>
    <property type="match status" value="1"/>
</dbReference>
<dbReference type="InterPro" id="IPR006139">
    <property type="entry name" value="D-isomer_2_OHA_DH_cat_dom"/>
</dbReference>
<dbReference type="AlphaFoldDB" id="A0A077RBU4"/>
<comment type="similarity">
    <text evidence="2">Belongs to the D-isomer specific 2-hydroxyacid dehydrogenase family.</text>
</comment>
<evidence type="ECO:0000256" key="1">
    <source>
        <dbReference type="ARBA" id="ARBA00023002"/>
    </source>
</evidence>
<dbReference type="GO" id="GO:0016618">
    <property type="term" value="F:hydroxypyruvate reductase [NAD(P)H] activity"/>
    <property type="evidence" value="ECO:0007669"/>
    <property type="project" value="TreeGrafter"/>
</dbReference>
<dbReference type="InterPro" id="IPR050223">
    <property type="entry name" value="D-isomer_2-hydroxyacid_DH"/>
</dbReference>
<feature type="domain" description="D-isomer specific 2-hydroxyacid dehydrogenase catalytic" evidence="3">
    <location>
        <begin position="25"/>
        <end position="362"/>
    </location>
</feature>
<evidence type="ECO:0000259" key="3">
    <source>
        <dbReference type="Pfam" id="PF00389"/>
    </source>
</evidence>
<dbReference type="SUPFAM" id="SSF52283">
    <property type="entry name" value="Formate/glycerate dehydrogenase catalytic domain-like"/>
    <property type="match status" value="1"/>
</dbReference>
<name>A0A077RBU4_9BASI</name>
<evidence type="ECO:0000313" key="5">
    <source>
        <dbReference type="EMBL" id="CDI56998.1"/>
    </source>
</evidence>
<dbReference type="EMBL" id="HG529714">
    <property type="protein sequence ID" value="CDI56998.1"/>
    <property type="molecule type" value="Genomic_DNA"/>
</dbReference>
<keyword evidence="1 2" id="KW-0560">Oxidoreductase</keyword>
<feature type="domain" description="D-isomer specific 2-hydroxyacid dehydrogenase NAD-binding" evidence="4">
    <location>
        <begin position="138"/>
        <end position="342"/>
    </location>
</feature>
<accession>A0A077RBU4</accession>
<proteinExistence type="inferred from homology"/>
<dbReference type="Gene3D" id="3.40.50.720">
    <property type="entry name" value="NAD(P)-binding Rossmann-like Domain"/>
    <property type="match status" value="2"/>
</dbReference>
<dbReference type="InterPro" id="IPR029753">
    <property type="entry name" value="D-isomer_DH_CS"/>
</dbReference>